<dbReference type="InterPro" id="IPR036477">
    <property type="entry name" value="Formyl_transf_N_sf"/>
</dbReference>
<dbReference type="CDD" id="cd08702">
    <property type="entry name" value="Arna_FMT_C"/>
    <property type="match status" value="1"/>
</dbReference>
<dbReference type="InterPro" id="IPR002376">
    <property type="entry name" value="Formyl_transf_N"/>
</dbReference>
<dbReference type="PANTHER" id="PTHR11138">
    <property type="entry name" value="METHIONYL-TRNA FORMYLTRANSFERASE"/>
    <property type="match status" value="1"/>
</dbReference>
<dbReference type="SUPFAM" id="SSF53328">
    <property type="entry name" value="Formyltransferase"/>
    <property type="match status" value="1"/>
</dbReference>
<dbReference type="NCBIfam" id="NF005414">
    <property type="entry name" value="PRK06988.1"/>
    <property type="match status" value="1"/>
</dbReference>
<evidence type="ECO:0000259" key="1">
    <source>
        <dbReference type="Pfam" id="PF00551"/>
    </source>
</evidence>
<organism evidence="3 4">
    <name type="scientific">Syntrophorhabdus aromaticivorans</name>
    <dbReference type="NCBI Taxonomy" id="328301"/>
    <lineage>
        <taxon>Bacteria</taxon>
        <taxon>Pseudomonadati</taxon>
        <taxon>Thermodesulfobacteriota</taxon>
        <taxon>Syntrophorhabdia</taxon>
        <taxon>Syntrophorhabdales</taxon>
        <taxon>Syntrophorhabdaceae</taxon>
        <taxon>Syntrophorhabdus</taxon>
    </lineage>
</organism>
<reference evidence="3" key="2">
    <citation type="submission" date="2020-01" db="EMBL/GenBank/DDBJ databases">
        <authorList>
            <person name="Campanaro S."/>
        </authorList>
    </citation>
    <scope>NUCLEOTIDE SEQUENCE</scope>
    <source>
        <strain evidence="3">AS06rmzACSIP_7</strain>
    </source>
</reference>
<feature type="domain" description="Formyl transferase N-terminal" evidence="1">
    <location>
        <begin position="24"/>
        <end position="176"/>
    </location>
</feature>
<dbReference type="GO" id="GO:0004479">
    <property type="term" value="F:methionyl-tRNA formyltransferase activity"/>
    <property type="evidence" value="ECO:0007669"/>
    <property type="project" value="TreeGrafter"/>
</dbReference>
<gene>
    <name evidence="3" type="ORF">GXY80_03945</name>
</gene>
<dbReference type="Pfam" id="PF00551">
    <property type="entry name" value="Formyl_trans_N"/>
    <property type="match status" value="1"/>
</dbReference>
<dbReference type="PANTHER" id="PTHR11138:SF5">
    <property type="entry name" value="METHIONYL-TRNA FORMYLTRANSFERASE, MITOCHONDRIAL"/>
    <property type="match status" value="1"/>
</dbReference>
<name>A0A971S0Y4_9BACT</name>
<accession>A0A971S0Y4</accession>
<evidence type="ECO:0000313" key="4">
    <source>
        <dbReference type="Proteomes" id="UP000777265"/>
    </source>
</evidence>
<reference evidence="3" key="1">
    <citation type="journal article" date="2020" name="Biotechnol. Biofuels">
        <title>New insights from the biogas microbiome by comprehensive genome-resolved metagenomics of nearly 1600 species originating from multiple anaerobic digesters.</title>
        <authorList>
            <person name="Campanaro S."/>
            <person name="Treu L."/>
            <person name="Rodriguez-R L.M."/>
            <person name="Kovalovszki A."/>
            <person name="Ziels R.M."/>
            <person name="Maus I."/>
            <person name="Zhu X."/>
            <person name="Kougias P.G."/>
            <person name="Basile A."/>
            <person name="Luo G."/>
            <person name="Schluter A."/>
            <person name="Konstantinidis K.T."/>
            <person name="Angelidaki I."/>
        </authorList>
    </citation>
    <scope>NUCLEOTIDE SEQUENCE</scope>
    <source>
        <strain evidence="3">AS06rmzACSIP_7</strain>
    </source>
</reference>
<dbReference type="EMBL" id="JAAYEE010000070">
    <property type="protein sequence ID" value="NLW34622.1"/>
    <property type="molecule type" value="Genomic_DNA"/>
</dbReference>
<dbReference type="AlphaFoldDB" id="A0A971S0Y4"/>
<dbReference type="GO" id="GO:0005829">
    <property type="term" value="C:cytosol"/>
    <property type="evidence" value="ECO:0007669"/>
    <property type="project" value="TreeGrafter"/>
</dbReference>
<protein>
    <submittedName>
        <fullName evidence="3">Formyltransferase</fullName>
    </submittedName>
</protein>
<dbReference type="InterPro" id="IPR005793">
    <property type="entry name" value="Formyl_trans_C"/>
</dbReference>
<dbReference type="Proteomes" id="UP000777265">
    <property type="component" value="Unassembled WGS sequence"/>
</dbReference>
<dbReference type="InterPro" id="IPR011034">
    <property type="entry name" value="Formyl_transferase-like_C_sf"/>
</dbReference>
<comment type="caution">
    <text evidence="3">The sequence shown here is derived from an EMBL/GenBank/DDBJ whole genome shotgun (WGS) entry which is preliminary data.</text>
</comment>
<sequence>MKAVVFAYHEIGYVCLEELINFGAHILCLFTHEDDPGEEIWYRRPAALAGKRGIPIYTPDTLNEPEWRKLIADMNPDVLFSFYYRKMIPAEILDIPRVGAFNLHGSLLPKFRGRCPVNWVLIEGETQTGLTLHSMVEKPDAGDIIARRALDIAFDDTAYTLFMKMAQEARILMREVLPSIADGSFAGTPQTVLGPSSYFGGRKPEDGLISWEKDAVAVYNLTRAITHPYPGAFTYLDGKKLFIWKAYPEDGSWDREPGAIVSTKPLLVNTGKGGLKLLRVQWEGEDEADGDTFAAAHELDNKILGGTT</sequence>
<dbReference type="Gene3D" id="3.40.50.12230">
    <property type="match status" value="1"/>
</dbReference>
<dbReference type="Pfam" id="PF02911">
    <property type="entry name" value="Formyl_trans_C"/>
    <property type="match status" value="1"/>
</dbReference>
<proteinExistence type="predicted"/>
<dbReference type="SUPFAM" id="SSF50486">
    <property type="entry name" value="FMT C-terminal domain-like"/>
    <property type="match status" value="1"/>
</dbReference>
<evidence type="ECO:0000313" key="3">
    <source>
        <dbReference type="EMBL" id="NLW34622.1"/>
    </source>
</evidence>
<evidence type="ECO:0000259" key="2">
    <source>
        <dbReference type="Pfam" id="PF02911"/>
    </source>
</evidence>
<feature type="domain" description="Formyl transferase C-terminal" evidence="2">
    <location>
        <begin position="203"/>
        <end position="296"/>
    </location>
</feature>